<evidence type="ECO:0000313" key="2">
    <source>
        <dbReference type="Proteomes" id="UP000297729"/>
    </source>
</evidence>
<name>A0A4Y9RX26_9BURK</name>
<dbReference type="Gene3D" id="3.30.1870.10">
    <property type="entry name" value="EreA-like, domain 2"/>
    <property type="match status" value="1"/>
</dbReference>
<proteinExistence type="predicted"/>
<dbReference type="InterPro" id="IPR007815">
    <property type="entry name" value="Emycin_Estase"/>
</dbReference>
<sequence length="454" mass="50894">MSDQTIPAALREQALPLRSEDDLDAVLDHVGEATLVLMGEASHGTREFYQLRAALSKRLIVERGFDAIAVEADWPDALQVSRYVQLTGGDRSAEQALSGFQRFPQWMWRNDEVVELLDWMRLHNQHVHDAGRRIGFYGIDLYSLHKSMQAVVQYLDQADPEAASRARERYSCIDHIAMDPQHYGYATTFGLRADCQEQVVHQLEELSAEVRRHMGVAGGAVPDELFYAEQNARVAQNAESYYRVMFGSRDESWNIRDMHMADTLDALRSHLGGRKNGPAKLIVWAHNSHLGDARATEMGRGGQLNLGQLMRERHGDDTTYLLGFSTHAGTVTAASDWDGPAQLKQVRPSLAGSVEALLHRLSEDDPAQMARFVLPIRARPAVKSALAMASPLLERAIGVIYRPETERLSHYFHSYVARQFDAIIHVDRGSAIKPLEASPLWQADEFPETYPSGL</sequence>
<dbReference type="CDD" id="cd14728">
    <property type="entry name" value="Ere-like"/>
    <property type="match status" value="1"/>
</dbReference>
<dbReference type="Proteomes" id="UP000297729">
    <property type="component" value="Unassembled WGS sequence"/>
</dbReference>
<protein>
    <submittedName>
        <fullName evidence="1">Erythromycin esterase family protein</fullName>
    </submittedName>
</protein>
<accession>A0A4Y9RX26</accession>
<dbReference type="PANTHER" id="PTHR31299:SF0">
    <property type="entry name" value="ESTERASE, PUTATIVE (AFU_ORTHOLOGUE AFUA_1G05850)-RELATED"/>
    <property type="match status" value="1"/>
</dbReference>
<dbReference type="PIRSF" id="PIRSF036794">
    <property type="entry name" value="UCP_erythr_ester"/>
    <property type="match status" value="1"/>
</dbReference>
<gene>
    <name evidence="1" type="ORF">E4L98_28200</name>
</gene>
<keyword evidence="2" id="KW-1185">Reference proteome</keyword>
<reference evidence="1 2" key="1">
    <citation type="submission" date="2019-03" db="EMBL/GenBank/DDBJ databases">
        <title>Draft Genome Sequence of Duganella callidus sp. nov., a Novel Duganella Species Isolated from Cultivated Soil.</title>
        <authorList>
            <person name="Raths R."/>
            <person name="Peta V."/>
            <person name="Bucking H."/>
        </authorList>
    </citation>
    <scope>NUCLEOTIDE SEQUENCE [LARGE SCALE GENOMIC DNA]</scope>
    <source>
        <strain evidence="1 2">DN04</strain>
    </source>
</reference>
<dbReference type="InterPro" id="IPR052036">
    <property type="entry name" value="Hydrolase/PRTase-associated"/>
</dbReference>
<dbReference type="GO" id="GO:0046677">
    <property type="term" value="P:response to antibiotic"/>
    <property type="evidence" value="ECO:0007669"/>
    <property type="project" value="InterPro"/>
</dbReference>
<evidence type="ECO:0000313" key="1">
    <source>
        <dbReference type="EMBL" id="TFW13827.1"/>
    </source>
</evidence>
<dbReference type="Gene3D" id="3.40.1660.10">
    <property type="entry name" value="EreA-like (biosynthetic domain)"/>
    <property type="match status" value="1"/>
</dbReference>
<dbReference type="RefSeq" id="WP_135204860.1">
    <property type="nucleotide sequence ID" value="NZ_SPVG01000267.1"/>
</dbReference>
<dbReference type="Pfam" id="PF05139">
    <property type="entry name" value="Erythro_esteras"/>
    <property type="match status" value="1"/>
</dbReference>
<dbReference type="AlphaFoldDB" id="A0A4Y9RX26"/>
<dbReference type="PANTHER" id="PTHR31299">
    <property type="entry name" value="ESTERASE, PUTATIVE (AFU_ORTHOLOGUE AFUA_1G05850)-RELATED"/>
    <property type="match status" value="1"/>
</dbReference>
<organism evidence="1 2">
    <name type="scientific">Duganella callida</name>
    <dbReference type="NCBI Taxonomy" id="2561932"/>
    <lineage>
        <taxon>Bacteria</taxon>
        <taxon>Pseudomonadati</taxon>
        <taxon>Pseudomonadota</taxon>
        <taxon>Betaproteobacteria</taxon>
        <taxon>Burkholderiales</taxon>
        <taxon>Oxalobacteraceae</taxon>
        <taxon>Telluria group</taxon>
        <taxon>Duganella</taxon>
    </lineage>
</organism>
<dbReference type="SUPFAM" id="SSF159501">
    <property type="entry name" value="EreA/ChaN-like"/>
    <property type="match status" value="1"/>
</dbReference>
<comment type="caution">
    <text evidence="1">The sequence shown here is derived from an EMBL/GenBank/DDBJ whole genome shotgun (WGS) entry which is preliminary data.</text>
</comment>
<dbReference type="EMBL" id="SPVG01000267">
    <property type="protein sequence ID" value="TFW13827.1"/>
    <property type="molecule type" value="Genomic_DNA"/>
</dbReference>
<dbReference type="Gene3D" id="1.20.1440.30">
    <property type="entry name" value="Biosynthetic Protein domain"/>
    <property type="match status" value="1"/>
</dbReference>
<dbReference type="InterPro" id="IPR014622">
    <property type="entry name" value="UCP036794_erythomycin"/>
</dbReference>
<dbReference type="OrthoDB" id="9810066at2"/>